<gene>
    <name evidence="1" type="ORF">B296_00030409</name>
</gene>
<protein>
    <submittedName>
        <fullName evidence="1">Uncharacterized protein</fullName>
    </submittedName>
</protein>
<evidence type="ECO:0000313" key="2">
    <source>
        <dbReference type="Proteomes" id="UP000287651"/>
    </source>
</evidence>
<evidence type="ECO:0000313" key="1">
    <source>
        <dbReference type="EMBL" id="RRT63477.1"/>
    </source>
</evidence>
<dbReference type="Proteomes" id="UP000287651">
    <property type="component" value="Unassembled WGS sequence"/>
</dbReference>
<dbReference type="EMBL" id="AMZH03006583">
    <property type="protein sequence ID" value="RRT63477.1"/>
    <property type="molecule type" value="Genomic_DNA"/>
</dbReference>
<reference evidence="1 2" key="1">
    <citation type="journal article" date="2014" name="Agronomy (Basel)">
        <title>A Draft Genome Sequence for Ensete ventricosum, the Drought-Tolerant Tree Against Hunger.</title>
        <authorList>
            <person name="Harrison J."/>
            <person name="Moore K.A."/>
            <person name="Paszkiewicz K."/>
            <person name="Jones T."/>
            <person name="Grant M."/>
            <person name="Ambacheew D."/>
            <person name="Muzemil S."/>
            <person name="Studholme D.J."/>
        </authorList>
    </citation>
    <scope>NUCLEOTIDE SEQUENCE [LARGE SCALE GENOMIC DNA]</scope>
</reference>
<sequence>MRVGRGEEPRRRRRKRRLGSSVPCRVVLGLLFASFTHVGSHTAVPNRHASRETTRQIRLPIVVVSLQQPCSDLNHEHSSHHRPENQRSFLDRVSVTSIWLVLHGDWRLRKRVGMNEELQRQPLMGVCFLHAFQKGE</sequence>
<accession>A0A444EE77</accession>
<proteinExistence type="predicted"/>
<name>A0A444EE77_ENSVE</name>
<comment type="caution">
    <text evidence="1">The sequence shown here is derived from an EMBL/GenBank/DDBJ whole genome shotgun (WGS) entry which is preliminary data.</text>
</comment>
<dbReference type="AlphaFoldDB" id="A0A444EE77"/>
<organism evidence="1 2">
    <name type="scientific">Ensete ventricosum</name>
    <name type="common">Abyssinian banana</name>
    <name type="synonym">Musa ensete</name>
    <dbReference type="NCBI Taxonomy" id="4639"/>
    <lineage>
        <taxon>Eukaryota</taxon>
        <taxon>Viridiplantae</taxon>
        <taxon>Streptophyta</taxon>
        <taxon>Embryophyta</taxon>
        <taxon>Tracheophyta</taxon>
        <taxon>Spermatophyta</taxon>
        <taxon>Magnoliopsida</taxon>
        <taxon>Liliopsida</taxon>
        <taxon>Zingiberales</taxon>
        <taxon>Musaceae</taxon>
        <taxon>Ensete</taxon>
    </lineage>
</organism>